<reference evidence="1 2" key="1">
    <citation type="submission" date="2018-09" db="EMBL/GenBank/DDBJ databases">
        <title>Metagenome Assembled Genomes from an Advanced Water Purification Facility.</title>
        <authorList>
            <person name="Stamps B.W."/>
            <person name="Spear J.R."/>
        </authorList>
    </citation>
    <scope>NUCLEOTIDE SEQUENCE [LARGE SCALE GENOMIC DNA]</scope>
    <source>
        <strain evidence="1">Bin_63_2</strain>
    </source>
</reference>
<organism evidence="1 2">
    <name type="scientific">Candidatus Dojkabacteria bacterium</name>
    <dbReference type="NCBI Taxonomy" id="2099670"/>
    <lineage>
        <taxon>Bacteria</taxon>
        <taxon>Candidatus Dojkabacteria</taxon>
    </lineage>
</organism>
<protein>
    <submittedName>
        <fullName evidence="1">Uncharacterized protein</fullName>
    </submittedName>
</protein>
<evidence type="ECO:0000313" key="1">
    <source>
        <dbReference type="EMBL" id="TXG75785.1"/>
    </source>
</evidence>
<sequence>MSQVLASLKLVNAKRENTVDPLLFRRSKLNEKLKVQIEMAKALSRGEQFMVKRMKKITDEVSGQTSLIEVQKRTKTWWFTNTDTKKVAVQLFYGNKVIDLAKGKNAVEVSNGDELIAVLLKLQEAVLDGSLDGQITVAADSVKARFKK</sequence>
<dbReference type="EMBL" id="SSDS01000105">
    <property type="protein sequence ID" value="TXG75785.1"/>
    <property type="molecule type" value="Genomic_DNA"/>
</dbReference>
<dbReference type="Pfam" id="PF20346">
    <property type="entry name" value="DUF6641"/>
    <property type="match status" value="1"/>
</dbReference>
<comment type="caution">
    <text evidence="1">The sequence shown here is derived from an EMBL/GenBank/DDBJ whole genome shotgun (WGS) entry which is preliminary data.</text>
</comment>
<gene>
    <name evidence="1" type="ORF">E6Q11_06625</name>
</gene>
<name>A0A5C7J2Q4_9BACT</name>
<accession>A0A5C7J2Q4</accession>
<dbReference type="InterPro" id="IPR046581">
    <property type="entry name" value="DUF6641"/>
</dbReference>
<dbReference type="AlphaFoldDB" id="A0A5C7J2Q4"/>
<proteinExistence type="predicted"/>
<dbReference type="Proteomes" id="UP000321026">
    <property type="component" value="Unassembled WGS sequence"/>
</dbReference>
<evidence type="ECO:0000313" key="2">
    <source>
        <dbReference type="Proteomes" id="UP000321026"/>
    </source>
</evidence>